<sequence length="599" mass="69509">MDRVPAELHKNVYTLTKFVTPNDDFKKHFKESMFNKPNTQGFIHVSYYLLGIYYKDNFKSKVQWPVIDKQTENKFRNDVRECLLDIANNNPDINFPPVFASHLLLARGTKFIQIMWKFSLVVLRTYISREHQAILAFCPKPGMFYEDTKEFLVSFKNLHYRQKTQQQSDLKAKVLRVREEMKNIINNAPVNDAAKKRLNFIEDSEIIPMWTGFLTNEFESLAEELSTLDKMDKLFRSINNVIQNLKGDSQTLNASNFNRIDIGLVCENLPPNVQVLAYNLYEQDSLNLHSFFSIFQFFVQKYGLVTRKYQLGELKKFNSQLCSSNEDMKYAIQHFQNLHEQISSFLMGELKHNCGIKNVQKFVSNIPEFNKVLFMPSPSIQLNNQYEERENPYQNLLKLTPVEDAHKNLFSRHASNQQKNICSAKRKPFLAHRINFDDSIHDSSIDRQHSFQRRTPSKPKSTFKNMDKYSRIFSTRTPADNRVNNSVMMMMSSTGNSLLPLISKQQNISHVDSCNTSQELSQESFSLCSNMNSTVDVQKHETEAPKSSHKRRSLSDLVERYKKILQRNEKNSQEVDGLPEGALHEGSDLVEIPGEPSSS</sequence>
<evidence type="ECO:0000313" key="1">
    <source>
        <dbReference type="EMBL" id="KAJ8678819.1"/>
    </source>
</evidence>
<comment type="caution">
    <text evidence="1">The sequence shown here is derived from an EMBL/GenBank/DDBJ whole genome shotgun (WGS) entry which is preliminary data.</text>
</comment>
<gene>
    <name evidence="1" type="ORF">QAD02_014606</name>
</gene>
<evidence type="ECO:0000313" key="2">
    <source>
        <dbReference type="Proteomes" id="UP001239111"/>
    </source>
</evidence>
<keyword evidence="2" id="KW-1185">Reference proteome</keyword>
<reference evidence="1" key="1">
    <citation type="submission" date="2023-04" db="EMBL/GenBank/DDBJ databases">
        <title>A chromosome-level genome assembly of the parasitoid wasp Eretmocerus hayati.</title>
        <authorList>
            <person name="Zhong Y."/>
            <person name="Liu S."/>
            <person name="Liu Y."/>
        </authorList>
    </citation>
    <scope>NUCLEOTIDE SEQUENCE</scope>
    <source>
        <strain evidence="1">ZJU_SS_LIU_2023</strain>
    </source>
</reference>
<dbReference type="Proteomes" id="UP001239111">
    <property type="component" value="Chromosome 2"/>
</dbReference>
<organism evidence="1 2">
    <name type="scientific">Eretmocerus hayati</name>
    <dbReference type="NCBI Taxonomy" id="131215"/>
    <lineage>
        <taxon>Eukaryota</taxon>
        <taxon>Metazoa</taxon>
        <taxon>Ecdysozoa</taxon>
        <taxon>Arthropoda</taxon>
        <taxon>Hexapoda</taxon>
        <taxon>Insecta</taxon>
        <taxon>Pterygota</taxon>
        <taxon>Neoptera</taxon>
        <taxon>Endopterygota</taxon>
        <taxon>Hymenoptera</taxon>
        <taxon>Apocrita</taxon>
        <taxon>Proctotrupomorpha</taxon>
        <taxon>Chalcidoidea</taxon>
        <taxon>Aphelinidae</taxon>
        <taxon>Aphelininae</taxon>
        <taxon>Eretmocerus</taxon>
    </lineage>
</organism>
<accession>A0ACC2P5F0</accession>
<proteinExistence type="predicted"/>
<name>A0ACC2P5F0_9HYME</name>
<protein>
    <submittedName>
        <fullName evidence="1">Uncharacterized protein</fullName>
    </submittedName>
</protein>
<dbReference type="EMBL" id="CM056742">
    <property type="protein sequence ID" value="KAJ8678819.1"/>
    <property type="molecule type" value="Genomic_DNA"/>
</dbReference>